<feature type="signal peptide" evidence="9">
    <location>
        <begin position="1"/>
        <end position="26"/>
    </location>
</feature>
<keyword evidence="11" id="KW-0472">Membrane</keyword>
<dbReference type="EC" id="3.2.1.4" evidence="9"/>
<reference evidence="13" key="1">
    <citation type="submission" date="2021-11" db="EMBL/GenBank/DDBJ databases">
        <authorList>
            <person name="Herlambang A."/>
            <person name="Guo Y."/>
            <person name="Takashima Y."/>
            <person name="Nishizawa T."/>
        </authorList>
    </citation>
    <scope>NUCLEOTIDE SEQUENCE</scope>
    <source>
        <strain evidence="13">E1425</strain>
    </source>
</reference>
<keyword evidence="14" id="KW-1185">Reference proteome</keyword>
<evidence type="ECO:0000256" key="10">
    <source>
        <dbReference type="SAM" id="MobiDB-lite"/>
    </source>
</evidence>
<dbReference type="SMR" id="A0A9P3LRY4"/>
<dbReference type="Proteomes" id="UP000827284">
    <property type="component" value="Unassembled WGS sequence"/>
</dbReference>
<dbReference type="GO" id="GO:0008810">
    <property type="term" value="F:cellulase activity"/>
    <property type="evidence" value="ECO:0007669"/>
    <property type="project" value="UniProtKB-EC"/>
</dbReference>
<feature type="active site" evidence="8">
    <location>
        <position position="524"/>
    </location>
</feature>
<sequence length="683" mass="73966">MKIPTSTSIWAAVALVATLCSNTAGAQESPSAPPPSPTPVPATSSAAAIPTAVPPPPPATTTVAPKPPAPSPTFNAGSGAPPVFPDEPRDNVTSPSFPDSEYVKLLDYSLLFYEAQRSGKLPPNQRVTWRNNSAMTDGSDVGVDLTGGYYDAGDYLKFIFPLTFTLAETCWGGLTYFEGYELANQTQYLDQMVRWGMDWLMKAHSNNDTLWVQVGTSDIDNNYWGPDTTIPGPRASFQVNRTSPGTDVMADASAAFSACSQLYRDKLNNATYATTLQTHAEVLYNLAETATPQQVYQTVVPAASCCYASSGFVDELAWGAAWLYSLTKNPIYAQKAGVYIDSENSQGIQTNPVTWDDKTGFVYILMASLTNGTSAYSKWQSLSEQFADFTKNAPKPCMFTKGGLYFCNGNSGDDTSVVSANAAFGLMLLSTQMESNSNGNATIQEKVSEYQAFALGQINYLLGDNPEKTPYVVGVHPNSPINPHSAPASGGDDPGTLDSYPAKEKYTIYGALVGGPDKNDRFEDRRSDWRQSEVALDYNAPFNGLIAYQVMTSKDSPPYVAIAAGRPDLPPILNGMEVWQIILIVIGSIFVAIVISAVVCYRKRDQIRAWAATRKYSNANGSANNSQYTIKHPQPLNRSQDHVVTALAVPPPPPMRQTQNRPVPPPPLPSRNDPILLQNARRS</sequence>
<gene>
    <name evidence="13" type="ORF">EMPS_00665</name>
</gene>
<dbReference type="InterPro" id="IPR033126">
    <property type="entry name" value="Glyco_hydro_9_Asp/Glu_AS"/>
</dbReference>
<dbReference type="OrthoDB" id="10257085at2759"/>
<dbReference type="Pfam" id="PF00759">
    <property type="entry name" value="Glyco_hydro_9"/>
    <property type="match status" value="1"/>
</dbReference>
<feature type="domain" description="Glycoside hydrolase family 9" evidence="12">
    <location>
        <begin position="102"/>
        <end position="545"/>
    </location>
</feature>
<evidence type="ECO:0000256" key="5">
    <source>
        <dbReference type="ARBA" id="ARBA00023277"/>
    </source>
</evidence>
<evidence type="ECO:0000256" key="4">
    <source>
        <dbReference type="ARBA" id="ARBA00023001"/>
    </source>
</evidence>
<organism evidence="13 14">
    <name type="scientific">Entomortierella parvispora</name>
    <dbReference type="NCBI Taxonomy" id="205924"/>
    <lineage>
        <taxon>Eukaryota</taxon>
        <taxon>Fungi</taxon>
        <taxon>Fungi incertae sedis</taxon>
        <taxon>Mucoromycota</taxon>
        <taxon>Mortierellomycotina</taxon>
        <taxon>Mortierellomycetes</taxon>
        <taxon>Mortierellales</taxon>
        <taxon>Mortierellaceae</taxon>
        <taxon>Entomortierella</taxon>
    </lineage>
</organism>
<keyword evidence="4 9" id="KW-0136">Cellulose degradation</keyword>
<evidence type="ECO:0000256" key="7">
    <source>
        <dbReference type="ARBA" id="ARBA00023326"/>
    </source>
</evidence>
<keyword evidence="11" id="KW-0812">Transmembrane</keyword>
<keyword evidence="9" id="KW-0732">Signal</keyword>
<dbReference type="AlphaFoldDB" id="A0A9P3LRY4"/>
<dbReference type="InterPro" id="IPR008928">
    <property type="entry name" value="6-hairpin_glycosidase_sf"/>
</dbReference>
<evidence type="ECO:0000313" key="13">
    <source>
        <dbReference type="EMBL" id="GJJ68319.1"/>
    </source>
</evidence>
<evidence type="ECO:0000256" key="2">
    <source>
        <dbReference type="ARBA" id="ARBA00007072"/>
    </source>
</evidence>
<comment type="catalytic activity">
    <reaction evidence="1 9">
        <text>Endohydrolysis of (1-&gt;4)-beta-D-glucosidic linkages in cellulose, lichenin and cereal beta-D-glucans.</text>
        <dbReference type="EC" id="3.2.1.4"/>
    </reaction>
</comment>
<comment type="caution">
    <text evidence="13">The sequence shown here is derived from an EMBL/GenBank/DDBJ whole genome shotgun (WGS) entry which is preliminary data.</text>
</comment>
<feature type="chain" id="PRO_5040532087" description="Endoglucanase" evidence="9">
    <location>
        <begin position="27"/>
        <end position="683"/>
    </location>
</feature>
<evidence type="ECO:0000313" key="14">
    <source>
        <dbReference type="Proteomes" id="UP000827284"/>
    </source>
</evidence>
<keyword evidence="3 8" id="KW-0378">Hydrolase</keyword>
<feature type="transmembrane region" description="Helical" evidence="11">
    <location>
        <begin position="578"/>
        <end position="601"/>
    </location>
</feature>
<dbReference type="Gene3D" id="1.50.10.10">
    <property type="match status" value="1"/>
</dbReference>
<protein>
    <recommendedName>
        <fullName evidence="9">Endoglucanase</fullName>
        <ecNumber evidence="9">3.2.1.4</ecNumber>
    </recommendedName>
</protein>
<dbReference type="InterPro" id="IPR001701">
    <property type="entry name" value="Glyco_hydro_9"/>
</dbReference>
<comment type="similarity">
    <text evidence="2 8 9">Belongs to the glycosyl hydrolase 9 (cellulase E) family.</text>
</comment>
<dbReference type="InterPro" id="IPR012341">
    <property type="entry name" value="6hp_glycosidase-like_sf"/>
</dbReference>
<feature type="compositionally biased region" description="Pro residues" evidence="10">
    <location>
        <begin position="52"/>
        <end position="71"/>
    </location>
</feature>
<feature type="compositionally biased region" description="Pro residues" evidence="10">
    <location>
        <begin position="31"/>
        <end position="40"/>
    </location>
</feature>
<dbReference type="SUPFAM" id="SSF48208">
    <property type="entry name" value="Six-hairpin glycosidases"/>
    <property type="match status" value="1"/>
</dbReference>
<evidence type="ECO:0000256" key="11">
    <source>
        <dbReference type="SAM" id="Phobius"/>
    </source>
</evidence>
<dbReference type="PROSITE" id="PS00698">
    <property type="entry name" value="GH9_3"/>
    <property type="match status" value="1"/>
</dbReference>
<dbReference type="GO" id="GO:0030245">
    <property type="term" value="P:cellulose catabolic process"/>
    <property type="evidence" value="ECO:0007669"/>
    <property type="project" value="UniProtKB-KW"/>
</dbReference>
<evidence type="ECO:0000256" key="8">
    <source>
        <dbReference type="PROSITE-ProRule" id="PRU10060"/>
    </source>
</evidence>
<dbReference type="PANTHER" id="PTHR22298">
    <property type="entry name" value="ENDO-1,4-BETA-GLUCANASE"/>
    <property type="match status" value="1"/>
</dbReference>
<evidence type="ECO:0000259" key="12">
    <source>
        <dbReference type="Pfam" id="PF00759"/>
    </source>
</evidence>
<keyword evidence="6 8" id="KW-0326">Glycosidase</keyword>
<reference evidence="13" key="2">
    <citation type="journal article" date="2022" name="Microbiol. Resour. Announc.">
        <title>Whole-Genome Sequence of Entomortierella parvispora E1425, a Mucoromycotan Fungus Associated with Burkholderiaceae-Related Endosymbiotic Bacteria.</title>
        <authorList>
            <person name="Herlambang A."/>
            <person name="Guo Y."/>
            <person name="Takashima Y."/>
            <person name="Narisawa K."/>
            <person name="Ohta H."/>
            <person name="Nishizawa T."/>
        </authorList>
    </citation>
    <scope>NUCLEOTIDE SEQUENCE</scope>
    <source>
        <strain evidence="13">E1425</strain>
    </source>
</reference>
<feature type="active site" evidence="8">
    <location>
        <position position="533"/>
    </location>
</feature>
<keyword evidence="5 8" id="KW-0119">Carbohydrate metabolism</keyword>
<feature type="region of interest" description="Disordered" evidence="10">
    <location>
        <begin position="648"/>
        <end position="683"/>
    </location>
</feature>
<proteinExistence type="inferred from homology"/>
<dbReference type="EMBL" id="BQFW01000001">
    <property type="protein sequence ID" value="GJJ68319.1"/>
    <property type="molecule type" value="Genomic_DNA"/>
</dbReference>
<evidence type="ECO:0000256" key="3">
    <source>
        <dbReference type="ARBA" id="ARBA00022801"/>
    </source>
</evidence>
<evidence type="ECO:0000256" key="9">
    <source>
        <dbReference type="RuleBase" id="RU361166"/>
    </source>
</evidence>
<feature type="compositionally biased region" description="Low complexity" evidence="10">
    <location>
        <begin position="41"/>
        <end position="51"/>
    </location>
</feature>
<accession>A0A9P3LRY4</accession>
<feature type="region of interest" description="Disordered" evidence="10">
    <location>
        <begin position="23"/>
        <end position="96"/>
    </location>
</feature>
<name>A0A9P3LRY4_9FUNG</name>
<evidence type="ECO:0000256" key="1">
    <source>
        <dbReference type="ARBA" id="ARBA00000966"/>
    </source>
</evidence>
<keyword evidence="11" id="KW-1133">Transmembrane helix</keyword>
<evidence type="ECO:0000256" key="6">
    <source>
        <dbReference type="ARBA" id="ARBA00023295"/>
    </source>
</evidence>
<keyword evidence="7 8" id="KW-0624">Polysaccharide degradation</keyword>